<keyword evidence="6 8" id="KW-1133">Transmembrane helix</keyword>
<dbReference type="AlphaFoldDB" id="A0A0C5VH77"/>
<gene>
    <name evidence="10" type="ORF">YC6258_01958</name>
</gene>
<dbReference type="KEGG" id="gsn:YC6258_01958"/>
<evidence type="ECO:0000256" key="5">
    <source>
        <dbReference type="ARBA" id="ARBA00022692"/>
    </source>
</evidence>
<reference evidence="10 11" key="1">
    <citation type="submission" date="2014-01" db="EMBL/GenBank/DDBJ databases">
        <title>Full genme sequencing of cellulolytic bacterium Gynuella sunshinyii YC6258T gen. nov., sp. nov.</title>
        <authorList>
            <person name="Khan H."/>
            <person name="Chung E.J."/>
            <person name="Chung Y.R."/>
        </authorList>
    </citation>
    <scope>NUCLEOTIDE SEQUENCE [LARGE SCALE GENOMIC DNA]</scope>
    <source>
        <strain evidence="10 11">YC6258</strain>
    </source>
</reference>
<evidence type="ECO:0000256" key="6">
    <source>
        <dbReference type="ARBA" id="ARBA00022989"/>
    </source>
</evidence>
<evidence type="ECO:0000313" key="10">
    <source>
        <dbReference type="EMBL" id="AJQ94002.1"/>
    </source>
</evidence>
<evidence type="ECO:0000256" key="2">
    <source>
        <dbReference type="ARBA" id="ARBA00009047"/>
    </source>
</evidence>
<feature type="domain" description="ABC transmembrane type-1" evidence="9">
    <location>
        <begin position="72"/>
        <end position="263"/>
    </location>
</feature>
<dbReference type="HOGENOM" id="CLU_016047_1_2_6"/>
<dbReference type="STRING" id="1445510.YC6258_01958"/>
<evidence type="ECO:0000256" key="8">
    <source>
        <dbReference type="RuleBase" id="RU363032"/>
    </source>
</evidence>
<feature type="transmembrane region" description="Helical" evidence="8">
    <location>
        <begin position="245"/>
        <end position="263"/>
    </location>
</feature>
<dbReference type="GO" id="GO:0005886">
    <property type="term" value="C:plasma membrane"/>
    <property type="evidence" value="ECO:0007669"/>
    <property type="project" value="UniProtKB-SubCell"/>
</dbReference>
<dbReference type="PROSITE" id="PS50928">
    <property type="entry name" value="ABC_TM1"/>
    <property type="match status" value="1"/>
</dbReference>
<evidence type="ECO:0000256" key="3">
    <source>
        <dbReference type="ARBA" id="ARBA00022448"/>
    </source>
</evidence>
<accession>A0A0C5VH77</accession>
<protein>
    <submittedName>
        <fullName evidence="10">ABC-type sugar transport system, permease component</fullName>
    </submittedName>
</protein>
<dbReference type="RefSeq" id="WP_044616625.1">
    <property type="nucleotide sequence ID" value="NZ_CP007142.1"/>
</dbReference>
<feature type="transmembrane region" description="Helical" evidence="8">
    <location>
        <begin position="12"/>
        <end position="33"/>
    </location>
</feature>
<dbReference type="GO" id="GO:0055085">
    <property type="term" value="P:transmembrane transport"/>
    <property type="evidence" value="ECO:0007669"/>
    <property type="project" value="InterPro"/>
</dbReference>
<feature type="transmembrane region" description="Helical" evidence="8">
    <location>
        <begin position="185"/>
        <end position="206"/>
    </location>
</feature>
<keyword evidence="4" id="KW-1003">Cell membrane</keyword>
<keyword evidence="7 8" id="KW-0472">Membrane</keyword>
<dbReference type="SUPFAM" id="SSF161098">
    <property type="entry name" value="MetI-like"/>
    <property type="match status" value="1"/>
</dbReference>
<organism evidence="10 11">
    <name type="scientific">Gynuella sunshinyii YC6258</name>
    <dbReference type="NCBI Taxonomy" id="1445510"/>
    <lineage>
        <taxon>Bacteria</taxon>
        <taxon>Pseudomonadati</taxon>
        <taxon>Pseudomonadota</taxon>
        <taxon>Gammaproteobacteria</taxon>
        <taxon>Oceanospirillales</taxon>
        <taxon>Saccharospirillaceae</taxon>
        <taxon>Gynuella</taxon>
    </lineage>
</organism>
<name>A0A0C5VH77_9GAMM</name>
<feature type="transmembrane region" description="Helical" evidence="8">
    <location>
        <begin position="108"/>
        <end position="128"/>
    </location>
</feature>
<feature type="transmembrane region" description="Helical" evidence="8">
    <location>
        <begin position="71"/>
        <end position="96"/>
    </location>
</feature>
<dbReference type="Pfam" id="PF00528">
    <property type="entry name" value="BPD_transp_1"/>
    <property type="match status" value="1"/>
</dbReference>
<sequence>MKSPTKKLFKSLLYLPVIIWALISIAPLLWIAALSFKPSAEWNAFPPTFLPQAPTLSNYVSAFMNSPMLTYLFNSLVVTMVSLFLSLLLGSLAGYALGRMKFPFKDTIYISLFSVKMIPALLTVIPLYVMMYQLHLLNTLWAIILAYTAMGIPMVLFVMKDFFAGISKDIEEAAMLDGCSRLRSFFFIMLPLVRPGLAAAAIMVFVRTWNEYMIALTLTSSDQVRTVPVGLRNALGQRMGELGPMGAYTLIAIIPIIILFLMFQRHFVSGLSQGASK</sequence>
<evidence type="ECO:0000259" key="9">
    <source>
        <dbReference type="PROSITE" id="PS50928"/>
    </source>
</evidence>
<dbReference type="InterPro" id="IPR000515">
    <property type="entry name" value="MetI-like"/>
</dbReference>
<dbReference type="PANTHER" id="PTHR32243:SF18">
    <property type="entry name" value="INNER MEMBRANE ABC TRANSPORTER PERMEASE PROTEIN YCJP"/>
    <property type="match status" value="1"/>
</dbReference>
<feature type="transmembrane region" description="Helical" evidence="8">
    <location>
        <begin position="140"/>
        <end position="159"/>
    </location>
</feature>
<comment type="similarity">
    <text evidence="2">Belongs to the binding-protein-dependent transport system permease family. MalFG subfamily.</text>
</comment>
<dbReference type="PANTHER" id="PTHR32243">
    <property type="entry name" value="MALTOSE TRANSPORT SYSTEM PERMEASE-RELATED"/>
    <property type="match status" value="1"/>
</dbReference>
<evidence type="ECO:0000256" key="1">
    <source>
        <dbReference type="ARBA" id="ARBA00004651"/>
    </source>
</evidence>
<keyword evidence="3 8" id="KW-0813">Transport</keyword>
<dbReference type="Gene3D" id="1.10.3720.10">
    <property type="entry name" value="MetI-like"/>
    <property type="match status" value="1"/>
</dbReference>
<comment type="subcellular location">
    <subcellularLocation>
        <location evidence="1 8">Cell membrane</location>
        <topology evidence="1 8">Multi-pass membrane protein</topology>
    </subcellularLocation>
</comment>
<dbReference type="EMBL" id="CP007142">
    <property type="protein sequence ID" value="AJQ94002.1"/>
    <property type="molecule type" value="Genomic_DNA"/>
</dbReference>
<dbReference type="InterPro" id="IPR035906">
    <property type="entry name" value="MetI-like_sf"/>
</dbReference>
<keyword evidence="5 8" id="KW-0812">Transmembrane</keyword>
<keyword evidence="10" id="KW-0762">Sugar transport</keyword>
<dbReference type="Proteomes" id="UP000032266">
    <property type="component" value="Chromosome"/>
</dbReference>
<proteinExistence type="inferred from homology"/>
<dbReference type="InterPro" id="IPR050901">
    <property type="entry name" value="BP-dep_ABC_trans_perm"/>
</dbReference>
<evidence type="ECO:0000256" key="7">
    <source>
        <dbReference type="ARBA" id="ARBA00023136"/>
    </source>
</evidence>
<dbReference type="OrthoDB" id="369039at2"/>
<dbReference type="CDD" id="cd06261">
    <property type="entry name" value="TM_PBP2"/>
    <property type="match status" value="1"/>
</dbReference>
<keyword evidence="11" id="KW-1185">Reference proteome</keyword>
<evidence type="ECO:0000313" key="11">
    <source>
        <dbReference type="Proteomes" id="UP000032266"/>
    </source>
</evidence>
<evidence type="ECO:0000256" key="4">
    <source>
        <dbReference type="ARBA" id="ARBA00022475"/>
    </source>
</evidence>